<name>A0AAN0P7Q1_ACISD</name>
<dbReference type="EMBL" id="CP002080">
    <property type="protein sequence ID" value="ADI90396.1"/>
    <property type="molecule type" value="Genomic_DNA"/>
</dbReference>
<evidence type="ECO:0000313" key="1">
    <source>
        <dbReference type="EMBL" id="ADI90396.1"/>
    </source>
</evidence>
<dbReference type="Proteomes" id="UP000000392">
    <property type="component" value="Chromosome"/>
</dbReference>
<evidence type="ECO:0000313" key="2">
    <source>
        <dbReference type="Proteomes" id="UP000000392"/>
    </source>
</evidence>
<sequence>MRRLKQRQRQQRNIWALLNKPMQSDFKVGDKITTLLCDDILTVIGIGHGDFLKAKGFNCHGMKDGVCNVLSFQVNHATKEEIEAGHRIDKVVLTYADIKFPYMVFTGAQVGAVLNFAQEIEVIEPTGETKA</sequence>
<reference evidence="1 2" key="1">
    <citation type="journal article" date="2010" name="J. Bacteriol.">
        <title>Complete genome sequence of the diesel-degrading Acinetobacter sp. strain DR1.</title>
        <authorList>
            <person name="Jung J."/>
            <person name="Baek J.H."/>
            <person name="Park W."/>
        </authorList>
    </citation>
    <scope>NUCLEOTIDE SEQUENCE [LARGE SCALE GENOMIC DNA]</scope>
    <source>
        <strain evidence="2">JCM 16667 / KCTC 23045 / DR1</strain>
    </source>
</reference>
<dbReference type="KEGG" id="acd:AOLE_07525"/>
<gene>
    <name evidence="1" type="ordered locus">AOLE_07525</name>
</gene>
<proteinExistence type="predicted"/>
<organism evidence="1 2">
    <name type="scientific">Acinetobacter oleivorans (strain JCM 16667 / KCTC 23045 / DR1)</name>
    <dbReference type="NCBI Taxonomy" id="436717"/>
    <lineage>
        <taxon>Bacteria</taxon>
        <taxon>Pseudomonadati</taxon>
        <taxon>Pseudomonadota</taxon>
        <taxon>Gammaproteobacteria</taxon>
        <taxon>Moraxellales</taxon>
        <taxon>Moraxellaceae</taxon>
        <taxon>Acinetobacter</taxon>
    </lineage>
</organism>
<protein>
    <submittedName>
        <fullName evidence="1">Uncharacterized protein</fullName>
    </submittedName>
</protein>
<dbReference type="AlphaFoldDB" id="A0AAN0P7Q1"/>
<accession>A0AAN0P7Q1</accession>